<reference evidence="3" key="1">
    <citation type="submission" date="2021-01" db="EMBL/GenBank/DDBJ databases">
        <title>Adiantum capillus-veneris genome.</title>
        <authorList>
            <person name="Fang Y."/>
            <person name="Liao Q."/>
        </authorList>
    </citation>
    <scope>NUCLEOTIDE SEQUENCE</scope>
    <source>
        <strain evidence="3">H3</strain>
        <tissue evidence="3">Leaf</tissue>
    </source>
</reference>
<keyword evidence="1" id="KW-0812">Transmembrane</keyword>
<keyword evidence="2" id="KW-0732">Signal</keyword>
<dbReference type="OrthoDB" id="1991065at2759"/>
<feature type="signal peptide" evidence="2">
    <location>
        <begin position="1"/>
        <end position="27"/>
    </location>
</feature>
<evidence type="ECO:0000256" key="1">
    <source>
        <dbReference type="SAM" id="Phobius"/>
    </source>
</evidence>
<dbReference type="AlphaFoldDB" id="A0A9D4ZHM7"/>
<dbReference type="EMBL" id="JABFUD020000009">
    <property type="protein sequence ID" value="KAI5075804.1"/>
    <property type="molecule type" value="Genomic_DNA"/>
</dbReference>
<keyword evidence="1" id="KW-0472">Membrane</keyword>
<comment type="caution">
    <text evidence="3">The sequence shown here is derived from an EMBL/GenBank/DDBJ whole genome shotgun (WGS) entry which is preliminary data.</text>
</comment>
<name>A0A9D4ZHM7_ADICA</name>
<sequence length="363" mass="39410">MATSTQCTWLLSLSPLIALLALPPTLALLPDELTSEPDCRSFPNISSFPPGAEIDPRGSTYPMFADHDGMSLTLFPQLVFHLSSGCSRNSSFTLTSDGHSQAQAPSLAFFILVSSIPTSASPASSLPSMISYVMELCFTCVEDKSGPPDHEYVCNDVHAINEHSASASTSKEEEAEQASLFRDELSLKYNASTGALHALVAQYQHGAKITISFNLNITNNPSMSTTLFLGYITANDSHRTITINNDAPPQEGMERAPNVEKSHHRVTKLVWIIVGTLLGASLIVMGVTILVLFIKKRNHDPILPKGISSVPRRKVTTTHARPLGHDLEASEVPMMRSPPPTPPHYNAFQVSGIATWLKQPTPR</sequence>
<organism evidence="3 4">
    <name type="scientific">Adiantum capillus-veneris</name>
    <name type="common">Maidenhair fern</name>
    <dbReference type="NCBI Taxonomy" id="13818"/>
    <lineage>
        <taxon>Eukaryota</taxon>
        <taxon>Viridiplantae</taxon>
        <taxon>Streptophyta</taxon>
        <taxon>Embryophyta</taxon>
        <taxon>Tracheophyta</taxon>
        <taxon>Polypodiopsida</taxon>
        <taxon>Polypodiidae</taxon>
        <taxon>Polypodiales</taxon>
        <taxon>Pteridineae</taxon>
        <taxon>Pteridaceae</taxon>
        <taxon>Vittarioideae</taxon>
        <taxon>Adiantum</taxon>
    </lineage>
</organism>
<protein>
    <submittedName>
        <fullName evidence="3">Uncharacterized protein</fullName>
    </submittedName>
</protein>
<accession>A0A9D4ZHM7</accession>
<proteinExistence type="predicted"/>
<evidence type="ECO:0000313" key="4">
    <source>
        <dbReference type="Proteomes" id="UP000886520"/>
    </source>
</evidence>
<keyword evidence="4" id="KW-1185">Reference proteome</keyword>
<evidence type="ECO:0000256" key="2">
    <source>
        <dbReference type="SAM" id="SignalP"/>
    </source>
</evidence>
<feature type="chain" id="PRO_5038427636" evidence="2">
    <location>
        <begin position="28"/>
        <end position="363"/>
    </location>
</feature>
<evidence type="ECO:0000313" key="3">
    <source>
        <dbReference type="EMBL" id="KAI5075804.1"/>
    </source>
</evidence>
<dbReference type="Proteomes" id="UP000886520">
    <property type="component" value="Chromosome 9"/>
</dbReference>
<keyword evidence="1" id="KW-1133">Transmembrane helix</keyword>
<feature type="transmembrane region" description="Helical" evidence="1">
    <location>
        <begin position="269"/>
        <end position="294"/>
    </location>
</feature>
<gene>
    <name evidence="3" type="ORF">GOP47_0009880</name>
</gene>